<keyword evidence="2" id="KW-1185">Reference proteome</keyword>
<dbReference type="Proteomes" id="UP000293162">
    <property type="component" value="Unassembled WGS sequence"/>
</dbReference>
<reference evidence="1 2" key="1">
    <citation type="submission" date="2019-02" db="EMBL/GenBank/DDBJ databases">
        <title>Bacterial novel species Emticicia sp. 17J42-9 isolated from soil.</title>
        <authorList>
            <person name="Jung H.-Y."/>
        </authorList>
    </citation>
    <scope>NUCLEOTIDE SEQUENCE [LARGE SCALE GENOMIC DNA]</scope>
    <source>
        <strain evidence="1 2">17J42-9</strain>
    </source>
</reference>
<comment type="caution">
    <text evidence="1">The sequence shown here is derived from an EMBL/GenBank/DDBJ whole genome shotgun (WGS) entry which is preliminary data.</text>
</comment>
<proteinExistence type="predicted"/>
<protein>
    <recommendedName>
        <fullName evidence="3">DUF1080 domain-containing protein</fullName>
    </recommendedName>
</protein>
<organism evidence="1 2">
    <name type="scientific">Emticicia agri</name>
    <dbReference type="NCBI Taxonomy" id="2492393"/>
    <lineage>
        <taxon>Bacteria</taxon>
        <taxon>Pseudomonadati</taxon>
        <taxon>Bacteroidota</taxon>
        <taxon>Cytophagia</taxon>
        <taxon>Cytophagales</taxon>
        <taxon>Leadbetterellaceae</taxon>
        <taxon>Emticicia</taxon>
    </lineage>
</organism>
<dbReference type="AlphaFoldDB" id="A0A4Q5LV03"/>
<sequence length="255" mass="28806">MKFLKMLGYLFVAFIALMGFAVWYSQTPEGKAVYARQKAKAHADSLKAKATIAQEEESLKNATLLIEENFDGNGSLKLPVFDKKNDRLFYEDGKYKAYLGAWKREYYFGIGKELNNFVAEVQCDVGSAGMCGIVWALPLVRSENKTASNAHFVKTTDGWRTVEIPPTGMSHAHENGSRWVKDLMKDDKMSTLKVKKFGRKITCYIDNEEVRTFELSANFPATGEVGLLIGKRDMPQGQSQFGSVAIKRFRVWELK</sequence>
<dbReference type="RefSeq" id="WP_130023506.1">
    <property type="nucleotide sequence ID" value="NZ_SEWF01000047.1"/>
</dbReference>
<name>A0A4Q5LV03_9BACT</name>
<gene>
    <name evidence="1" type="ORF">EWM59_22490</name>
</gene>
<accession>A0A4Q5LV03</accession>
<dbReference type="OrthoDB" id="9819371at2"/>
<evidence type="ECO:0000313" key="2">
    <source>
        <dbReference type="Proteomes" id="UP000293162"/>
    </source>
</evidence>
<evidence type="ECO:0008006" key="3">
    <source>
        <dbReference type="Google" id="ProtNLM"/>
    </source>
</evidence>
<dbReference type="EMBL" id="SEWF01000047">
    <property type="protein sequence ID" value="RYU93349.1"/>
    <property type="molecule type" value="Genomic_DNA"/>
</dbReference>
<evidence type="ECO:0000313" key="1">
    <source>
        <dbReference type="EMBL" id="RYU93349.1"/>
    </source>
</evidence>